<dbReference type="RefSeq" id="WP_058467258.1">
    <property type="nucleotide sequence ID" value="NZ_CAAAIX010000011.1"/>
</dbReference>
<evidence type="ECO:0000313" key="4">
    <source>
        <dbReference type="EMBL" id="SIR00144.1"/>
    </source>
</evidence>
<dbReference type="NCBIfam" id="NF043029">
    <property type="entry name" value="T4SS_AnkY"/>
    <property type="match status" value="1"/>
</dbReference>
<dbReference type="SUPFAM" id="SSF48403">
    <property type="entry name" value="Ankyrin repeat"/>
    <property type="match status" value="1"/>
</dbReference>
<dbReference type="AlphaFoldDB" id="A0A377GN68"/>
<dbReference type="InterPro" id="IPR036770">
    <property type="entry name" value="Ankyrin_rpt-contain_sf"/>
</dbReference>
<protein>
    <submittedName>
        <fullName evidence="4">Ankyrin repeat</fullName>
    </submittedName>
    <submittedName>
        <fullName evidence="5">Transient-receptor-potential calcium channel protein</fullName>
    </submittedName>
</protein>
<dbReference type="Gene3D" id="1.25.40.20">
    <property type="entry name" value="Ankyrin repeat-containing domain"/>
    <property type="match status" value="1"/>
</dbReference>
<organism evidence="5 7">
    <name type="scientific">Fluoribacter gormanii</name>
    <dbReference type="NCBI Taxonomy" id="464"/>
    <lineage>
        <taxon>Bacteria</taxon>
        <taxon>Pseudomonadati</taxon>
        <taxon>Pseudomonadota</taxon>
        <taxon>Gammaproteobacteria</taxon>
        <taxon>Legionellales</taxon>
        <taxon>Legionellaceae</taxon>
        <taxon>Fluoribacter</taxon>
    </lineage>
</organism>
<evidence type="ECO:0000256" key="2">
    <source>
        <dbReference type="ARBA" id="ARBA00023043"/>
    </source>
</evidence>
<dbReference type="PANTHER" id="PTHR24171">
    <property type="entry name" value="ANKYRIN REPEAT DOMAIN-CONTAINING PROTEIN 39-RELATED"/>
    <property type="match status" value="1"/>
</dbReference>
<sequence length="563" mass="62058">MGKVILIHANCRNPTAKGDFAFAANIAKDLFHELQDRGVNDIDVILVSTLDGIGKFTSMYGAAVNGRISVEETSIGLSSLEEFDAVENTVVAFIDANRCKFPAADLVKRVLSPDSKILFVGNVNQLPFADLFSQTLYRMQAKLDQPGLYESFNDRDMMVGSAGLGQDRLGLPTIAKAEDLPDLNVPEQSAKALLPKKDYGFMYLAAVDPSKDYKLIAQYIKLSGQDTYVLVGDFASNKYDIRYAYEHDTTLTTSKPLPQIEYHQSLPYKVMRQAVAHAESPLVLSTGVTSTLEAMRDKKLTYYQDMLNNTEFVAAYLLAVKSMVASDNSLFGAMPDMIIELSDLLFANKPLSRKNMERTQDLLEISSVSSRLADMNQAIIEQASGKIASKLLGFLGNSRKTQDPVQLATVCASLRKSGEMGSPVYDQALRRAATWGRLFELKVLIKSMSLSEMDKADRTYERTALHWAVTSRNYDCAKALVNAGVSLDLQDKEGQTALHKAVKNGDRQMIKMLMQSGASVDIADKYKSSPQDCAPDTGTLLFFKDCHAHLHQQTANLNINGSI</sequence>
<keyword evidence="6" id="KW-1185">Reference proteome</keyword>
<feature type="repeat" description="ANK" evidence="3">
    <location>
        <begin position="493"/>
        <end position="525"/>
    </location>
</feature>
<dbReference type="EMBL" id="FTNL01000005">
    <property type="protein sequence ID" value="SIR00144.1"/>
    <property type="molecule type" value="Genomic_DNA"/>
</dbReference>
<keyword evidence="1" id="KW-0677">Repeat</keyword>
<evidence type="ECO:0000256" key="1">
    <source>
        <dbReference type="ARBA" id="ARBA00022737"/>
    </source>
</evidence>
<dbReference type="PROSITE" id="PS50297">
    <property type="entry name" value="ANK_REP_REGION"/>
    <property type="match status" value="2"/>
</dbReference>
<accession>A0A377GN68</accession>
<evidence type="ECO:0000313" key="5">
    <source>
        <dbReference type="EMBL" id="STO26053.1"/>
    </source>
</evidence>
<dbReference type="SMART" id="SM00248">
    <property type="entry name" value="ANK"/>
    <property type="match status" value="2"/>
</dbReference>
<gene>
    <name evidence="5" type="ORF">NCTC11401_02904</name>
    <name evidence="4" type="ORF">SAMN05421777_10580</name>
</gene>
<name>A0A377GN68_9GAMM</name>
<reference evidence="5 7" key="2">
    <citation type="submission" date="2018-06" db="EMBL/GenBank/DDBJ databases">
        <authorList>
            <consortium name="Pathogen Informatics"/>
            <person name="Doyle S."/>
        </authorList>
    </citation>
    <scope>NUCLEOTIDE SEQUENCE [LARGE SCALE GENOMIC DNA]</scope>
    <source>
        <strain evidence="5 7">NCTC11401</strain>
    </source>
</reference>
<dbReference type="PROSITE" id="PS50088">
    <property type="entry name" value="ANK_REPEAT"/>
    <property type="match status" value="2"/>
</dbReference>
<dbReference type="InterPro" id="IPR002110">
    <property type="entry name" value="Ankyrin_rpt"/>
</dbReference>
<dbReference type="InterPro" id="IPR050018">
    <property type="entry name" value="T4SS_AnkY"/>
</dbReference>
<dbReference type="Pfam" id="PF12796">
    <property type="entry name" value="Ank_2"/>
    <property type="match status" value="1"/>
</dbReference>
<dbReference type="STRING" id="464.Lgor_0758"/>
<dbReference type="Proteomes" id="UP000186808">
    <property type="component" value="Unassembled WGS sequence"/>
</dbReference>
<reference evidence="4 6" key="1">
    <citation type="submission" date="2017-01" db="EMBL/GenBank/DDBJ databases">
        <authorList>
            <person name="Varghese N."/>
            <person name="Submissions S."/>
        </authorList>
    </citation>
    <scope>NUCLEOTIDE SEQUENCE [LARGE SCALE GENOMIC DNA]</scope>
    <source>
        <strain evidence="4 6">ATCC 33342</strain>
    </source>
</reference>
<evidence type="ECO:0000256" key="3">
    <source>
        <dbReference type="PROSITE-ProRule" id="PRU00023"/>
    </source>
</evidence>
<dbReference type="EMBL" id="UGGV01000001">
    <property type="protein sequence ID" value="STO26053.1"/>
    <property type="molecule type" value="Genomic_DNA"/>
</dbReference>
<dbReference type="OrthoDB" id="5642684at2"/>
<dbReference type="Proteomes" id="UP000254374">
    <property type="component" value="Unassembled WGS sequence"/>
</dbReference>
<proteinExistence type="predicted"/>
<feature type="repeat" description="ANK" evidence="3">
    <location>
        <begin position="460"/>
        <end position="492"/>
    </location>
</feature>
<evidence type="ECO:0000313" key="6">
    <source>
        <dbReference type="Proteomes" id="UP000186808"/>
    </source>
</evidence>
<keyword evidence="2 3" id="KW-0040">ANK repeat</keyword>
<keyword evidence="5" id="KW-0675">Receptor</keyword>
<evidence type="ECO:0000313" key="7">
    <source>
        <dbReference type="Proteomes" id="UP000254374"/>
    </source>
</evidence>